<organism evidence="9 10">
    <name type="scientific">Aquisphaera giovannonii</name>
    <dbReference type="NCBI Taxonomy" id="406548"/>
    <lineage>
        <taxon>Bacteria</taxon>
        <taxon>Pseudomonadati</taxon>
        <taxon>Planctomycetota</taxon>
        <taxon>Planctomycetia</taxon>
        <taxon>Isosphaerales</taxon>
        <taxon>Isosphaeraceae</taxon>
        <taxon>Aquisphaera</taxon>
    </lineage>
</organism>
<dbReference type="PROSITE" id="PS00107">
    <property type="entry name" value="PROTEIN_KINASE_ATP"/>
    <property type="match status" value="1"/>
</dbReference>
<feature type="repeat" description="WD" evidence="5">
    <location>
        <begin position="1093"/>
        <end position="1126"/>
    </location>
</feature>
<evidence type="ECO:0000313" key="9">
    <source>
        <dbReference type="EMBL" id="QEH37328.1"/>
    </source>
</evidence>
<dbReference type="PROSITE" id="PS00678">
    <property type="entry name" value="WD_REPEATS_1"/>
    <property type="match status" value="5"/>
</dbReference>
<feature type="region of interest" description="Disordered" evidence="7">
    <location>
        <begin position="190"/>
        <end position="223"/>
    </location>
</feature>
<dbReference type="SMART" id="SM00220">
    <property type="entry name" value="S_TKc"/>
    <property type="match status" value="1"/>
</dbReference>
<dbReference type="PROSITE" id="PS50011">
    <property type="entry name" value="PROTEIN_KINASE_DOM"/>
    <property type="match status" value="1"/>
</dbReference>
<dbReference type="KEGG" id="agv:OJF2_59180"/>
<dbReference type="SUPFAM" id="SSF56112">
    <property type="entry name" value="Protein kinase-like (PK-like)"/>
    <property type="match status" value="1"/>
</dbReference>
<sequence length="1243" mass="133529">MPAGGLGGLTMTTSPESREDGRFDELAEEFAARCRRGERPDVEEYVGRLPGMADRIRRVFPTLLAAGRGDDESRDRATSPPNPPRLREVGDYRIVREVGRGGMGIVYEAEQVSLGRRVALKVLPSHVVGDRRALQRFRREAKAAAGLHHTNIVPVYEVGQKGDVAFYAMQFIQGQGLDQVIRELKRLRHPAGTTGGEAPRGMHRGGAATENGSPAPAHASREGGRVRRAAACLLTGRLAAGGSGTTLRESAADGLATTEPIGPGRSRIDGPPDTIGDAPEGGGVPDATTSAVLPGGPAVPEADASRSRLPYYASVAQIGRQAAQGLAHAHARGVVHRDIKPSNLLLDTAGVVWITDFGLAKAGDDGLTATGDVLGTLRYLAPERFRGGGDARADVYALGLTLYELLTLRPAFSSADRLSLIDLIKAEEPARPRAIDGRIPRDLETIVLKATAKDPERRYQTAGAMAEDLRRYLADEPILARRANAAERYWRWARRNPAVAILGAVLTGVLVVATAGSLVAARRFRAQAETERRLAQEESGARRKADEANARLNAEEERLRRTVYATRSNLALAAWDNADVRRLRSLIDQLRPGPGEPDPRGWEWRYLWQLDHEDRLTLRGREDDFADVAFSPDGQSFASLESRGRIQIRDLRSGELKRTMGITTGGRPASLAGGVGAIAFRPDGRAIAGPGPDDSLVLYDVETGRPVLRFEGSPRTVLGLAWSPDGRTLVAAITAHVMRVWDARDGRRLHEAFGGHGGPVACVAFSPDGRTLASASFDNTVKLWGLDDRSRPRAVLNGHTDEVRAVAFSPDGRWIASASRDRTLRIWDARSGAGHAVIRGHAGAVTSVAFLPGNIRVVTGSEDETVRVWDAGSGRGLRTFQGHQEGVVALSVSPDGRAILSLSGESIRAWDPDSPPRPLTLQSPSVLTYGGAAECVAFRGDGRRLASGHDDHALRLWDLRSGGPPRILKGHTMAVRSVAFSPDGRTIASASLDGTARLWDAETGEPRLAFTGHADRLKSLAFADDHTVLSAGFDRNIQAWAPETAAVLYVLRGHSDSINDLAVSDDGRTLASASDDMTCILWDLAERRPRLTLRGHTDRVNRVAFSPDGLTIATASDDHTVRLWDVLHGSPRGVLEGHTDEVLGLAYNPDGRLASSGKDKTILLWDCASGQTLLDLKGHTGPIRCIRFSPDGRTLASASYDRMINLWEAAPAAILAPTPREPTGASPGDPPGRMPGEGPVRSD</sequence>
<dbReference type="EC" id="2.7.11.1" evidence="9"/>
<evidence type="ECO:0000256" key="5">
    <source>
        <dbReference type="PROSITE-ProRule" id="PRU00221"/>
    </source>
</evidence>
<keyword evidence="3 6" id="KW-0547">Nucleotide-binding</keyword>
<dbReference type="Pfam" id="PF00069">
    <property type="entry name" value="Pkinase"/>
    <property type="match status" value="2"/>
</dbReference>
<dbReference type="PANTHER" id="PTHR22847:SF637">
    <property type="entry name" value="WD REPEAT DOMAIN 5B"/>
    <property type="match status" value="1"/>
</dbReference>
<dbReference type="AlphaFoldDB" id="A0A5B9W9L4"/>
<dbReference type="EMBL" id="CP042997">
    <property type="protein sequence ID" value="QEH37328.1"/>
    <property type="molecule type" value="Genomic_DNA"/>
</dbReference>
<feature type="repeat" description="WD" evidence="5">
    <location>
        <begin position="1010"/>
        <end position="1050"/>
    </location>
</feature>
<dbReference type="InterPro" id="IPR011044">
    <property type="entry name" value="Quino_amine_DH_bsu"/>
</dbReference>
<keyword evidence="4 6" id="KW-0067">ATP-binding</keyword>
<dbReference type="PROSITE" id="PS50294">
    <property type="entry name" value="WD_REPEATS_REGION"/>
    <property type="match status" value="9"/>
</dbReference>
<feature type="repeat" description="WD" evidence="5">
    <location>
        <begin position="710"/>
        <end position="751"/>
    </location>
</feature>
<dbReference type="SUPFAM" id="SSF50978">
    <property type="entry name" value="WD40 repeat-like"/>
    <property type="match status" value="2"/>
</dbReference>
<dbReference type="InterPro" id="IPR019775">
    <property type="entry name" value="WD40_repeat_CS"/>
</dbReference>
<dbReference type="Gene3D" id="1.10.510.10">
    <property type="entry name" value="Transferase(Phosphotransferase) domain 1"/>
    <property type="match status" value="1"/>
</dbReference>
<dbReference type="PANTHER" id="PTHR22847">
    <property type="entry name" value="WD40 REPEAT PROTEIN"/>
    <property type="match status" value="1"/>
</dbReference>
<dbReference type="InterPro" id="IPR036322">
    <property type="entry name" value="WD40_repeat_dom_sf"/>
</dbReference>
<evidence type="ECO:0000313" key="10">
    <source>
        <dbReference type="Proteomes" id="UP000324233"/>
    </source>
</evidence>
<dbReference type="CDD" id="cd14014">
    <property type="entry name" value="STKc_PknB_like"/>
    <property type="match status" value="1"/>
</dbReference>
<dbReference type="PROSITE" id="PS00108">
    <property type="entry name" value="PROTEIN_KINASE_ST"/>
    <property type="match status" value="1"/>
</dbReference>
<feature type="repeat" description="WD" evidence="5">
    <location>
        <begin position="1176"/>
        <end position="1208"/>
    </location>
</feature>
<gene>
    <name evidence="9" type="primary">prkC_48</name>
    <name evidence="9" type="ORF">OJF2_59180</name>
</gene>
<keyword evidence="10" id="KW-1185">Reference proteome</keyword>
<keyword evidence="1 5" id="KW-0853">WD repeat</keyword>
<accession>A0A5B9W9L4</accession>
<feature type="compositionally biased region" description="Basic and acidic residues" evidence="7">
    <location>
        <begin position="68"/>
        <end position="77"/>
    </location>
</feature>
<feature type="repeat" description="WD" evidence="5">
    <location>
        <begin position="926"/>
        <end position="967"/>
    </location>
</feature>
<dbReference type="InterPro" id="IPR008271">
    <property type="entry name" value="Ser/Thr_kinase_AS"/>
</dbReference>
<evidence type="ECO:0000256" key="7">
    <source>
        <dbReference type="SAM" id="MobiDB-lite"/>
    </source>
</evidence>
<dbReference type="PRINTS" id="PR00320">
    <property type="entry name" value="GPROTEINBRPT"/>
</dbReference>
<feature type="region of interest" description="Disordered" evidence="7">
    <location>
        <begin position="1215"/>
        <end position="1243"/>
    </location>
</feature>
<feature type="repeat" description="WD" evidence="5">
    <location>
        <begin position="753"/>
        <end position="794"/>
    </location>
</feature>
<evidence type="ECO:0000256" key="6">
    <source>
        <dbReference type="PROSITE-ProRule" id="PRU10141"/>
    </source>
</evidence>
<protein>
    <submittedName>
        <fullName evidence="9">Serine/threonine-protein kinase PrkC</fullName>
        <ecNumber evidence="9">2.7.11.1</ecNumber>
    </submittedName>
</protein>
<feature type="repeat" description="WD" evidence="5">
    <location>
        <begin position="1051"/>
        <end position="1092"/>
    </location>
</feature>
<feature type="region of interest" description="Disordered" evidence="7">
    <location>
        <begin position="67"/>
        <end position="87"/>
    </location>
</feature>
<feature type="region of interest" description="Disordered" evidence="7">
    <location>
        <begin position="243"/>
        <end position="295"/>
    </location>
</feature>
<feature type="repeat" description="WD" evidence="5">
    <location>
        <begin position="968"/>
        <end position="1009"/>
    </location>
</feature>
<dbReference type="SMART" id="SM00320">
    <property type="entry name" value="WD40"/>
    <property type="match status" value="14"/>
</dbReference>
<name>A0A5B9W9L4_9BACT</name>
<evidence type="ECO:0000256" key="2">
    <source>
        <dbReference type="ARBA" id="ARBA00022737"/>
    </source>
</evidence>
<dbReference type="SUPFAM" id="SSF50969">
    <property type="entry name" value="YVTN repeat-like/Quinoprotein amine dehydrogenase"/>
    <property type="match status" value="1"/>
</dbReference>
<evidence type="ECO:0000259" key="8">
    <source>
        <dbReference type="PROSITE" id="PS50011"/>
    </source>
</evidence>
<dbReference type="InterPro" id="IPR015943">
    <property type="entry name" value="WD40/YVTN_repeat-like_dom_sf"/>
</dbReference>
<dbReference type="InterPro" id="IPR001680">
    <property type="entry name" value="WD40_rpt"/>
</dbReference>
<dbReference type="Proteomes" id="UP000324233">
    <property type="component" value="Chromosome"/>
</dbReference>
<dbReference type="InterPro" id="IPR011009">
    <property type="entry name" value="Kinase-like_dom_sf"/>
</dbReference>
<feature type="repeat" description="WD" evidence="5">
    <location>
        <begin position="796"/>
        <end position="837"/>
    </location>
</feature>
<proteinExistence type="predicted"/>
<feature type="domain" description="Protein kinase" evidence="8">
    <location>
        <begin position="92"/>
        <end position="473"/>
    </location>
</feature>
<feature type="binding site" evidence="6">
    <location>
        <position position="121"/>
    </location>
    <ligand>
        <name>ATP</name>
        <dbReference type="ChEBI" id="CHEBI:30616"/>
    </ligand>
</feature>
<keyword evidence="9" id="KW-0418">Kinase</keyword>
<dbReference type="PROSITE" id="PS50082">
    <property type="entry name" value="WD_REPEATS_2"/>
    <property type="match status" value="11"/>
</dbReference>
<dbReference type="InterPro" id="IPR000719">
    <property type="entry name" value="Prot_kinase_dom"/>
</dbReference>
<keyword evidence="2" id="KW-0677">Repeat</keyword>
<dbReference type="Gene3D" id="3.30.200.20">
    <property type="entry name" value="Phosphorylase Kinase, domain 1"/>
    <property type="match status" value="1"/>
</dbReference>
<dbReference type="Pfam" id="PF00400">
    <property type="entry name" value="WD40"/>
    <property type="match status" value="12"/>
</dbReference>
<feature type="repeat" description="WD" evidence="5">
    <location>
        <begin position="1135"/>
        <end position="1175"/>
    </location>
</feature>
<evidence type="ECO:0000256" key="3">
    <source>
        <dbReference type="ARBA" id="ARBA00022741"/>
    </source>
</evidence>
<dbReference type="GO" id="GO:0004674">
    <property type="term" value="F:protein serine/threonine kinase activity"/>
    <property type="evidence" value="ECO:0007669"/>
    <property type="project" value="UniProtKB-EC"/>
</dbReference>
<dbReference type="Gene3D" id="2.130.10.10">
    <property type="entry name" value="YVTN repeat-like/Quinoprotein amine dehydrogenase"/>
    <property type="match status" value="4"/>
</dbReference>
<evidence type="ECO:0000256" key="4">
    <source>
        <dbReference type="ARBA" id="ARBA00022840"/>
    </source>
</evidence>
<dbReference type="InterPro" id="IPR020472">
    <property type="entry name" value="WD40_PAC1"/>
</dbReference>
<dbReference type="CDD" id="cd00200">
    <property type="entry name" value="WD40"/>
    <property type="match status" value="3"/>
</dbReference>
<reference evidence="9 10" key="1">
    <citation type="submission" date="2019-08" db="EMBL/GenBank/DDBJ databases">
        <title>Deep-cultivation of Planctomycetes and their phenomic and genomic characterization uncovers novel biology.</title>
        <authorList>
            <person name="Wiegand S."/>
            <person name="Jogler M."/>
            <person name="Boedeker C."/>
            <person name="Pinto D."/>
            <person name="Vollmers J."/>
            <person name="Rivas-Marin E."/>
            <person name="Kohn T."/>
            <person name="Peeters S.H."/>
            <person name="Heuer A."/>
            <person name="Rast P."/>
            <person name="Oberbeckmann S."/>
            <person name="Bunk B."/>
            <person name="Jeske O."/>
            <person name="Meyerdierks A."/>
            <person name="Storesund J.E."/>
            <person name="Kallscheuer N."/>
            <person name="Luecker S."/>
            <person name="Lage O.M."/>
            <person name="Pohl T."/>
            <person name="Merkel B.J."/>
            <person name="Hornburger P."/>
            <person name="Mueller R.-W."/>
            <person name="Bruemmer F."/>
            <person name="Labrenz M."/>
            <person name="Spormann A.M."/>
            <person name="Op den Camp H."/>
            <person name="Overmann J."/>
            <person name="Amann R."/>
            <person name="Jetten M.S.M."/>
            <person name="Mascher T."/>
            <person name="Medema M.H."/>
            <person name="Devos D.P."/>
            <person name="Kaster A.-K."/>
            <person name="Ovreas L."/>
            <person name="Rohde M."/>
            <person name="Galperin M.Y."/>
            <person name="Jogler C."/>
        </authorList>
    </citation>
    <scope>NUCLEOTIDE SEQUENCE [LARGE SCALE GENOMIC DNA]</scope>
    <source>
        <strain evidence="9 10">OJF2</strain>
    </source>
</reference>
<evidence type="ECO:0000256" key="1">
    <source>
        <dbReference type="ARBA" id="ARBA00022574"/>
    </source>
</evidence>
<feature type="region of interest" description="Disordered" evidence="7">
    <location>
        <begin position="1"/>
        <end position="22"/>
    </location>
</feature>
<feature type="repeat" description="WD" evidence="5">
    <location>
        <begin position="838"/>
        <end position="879"/>
    </location>
</feature>
<dbReference type="InterPro" id="IPR017441">
    <property type="entry name" value="Protein_kinase_ATP_BS"/>
</dbReference>
<keyword evidence="9" id="KW-0808">Transferase</keyword>
<dbReference type="GO" id="GO:0005524">
    <property type="term" value="F:ATP binding"/>
    <property type="evidence" value="ECO:0007669"/>
    <property type="project" value="UniProtKB-UniRule"/>
</dbReference>